<dbReference type="SMART" id="SM01037">
    <property type="entry name" value="Bet_v_1"/>
    <property type="match status" value="1"/>
</dbReference>
<gene>
    <name evidence="2" type="ORF">CFOL_v3_27600</name>
</gene>
<comment type="caution">
    <text evidence="2">The sequence shown here is derived from an EMBL/GenBank/DDBJ whole genome shotgun (WGS) entry which is preliminary data.</text>
</comment>
<dbReference type="OrthoDB" id="1858121at2759"/>
<evidence type="ECO:0000259" key="1">
    <source>
        <dbReference type="SMART" id="SM01037"/>
    </source>
</evidence>
<dbReference type="InParanoid" id="A0A1Q3CV79"/>
<sequence length="153" mass="16984">MAQSSLSGKLQGEIETKAPAGKLHDAICKAYLIAKVCPEKIKSVDLQKGHWGTVGSIITWNYLIEGKPEISKTVTEAIDYDNKTLTFKSIEGDILKYYKSFKHNMQAIPNGEGSLVRWTLEYEKLNDDIPDPNSMLDLVTSSCKDVGAYLTRA</sequence>
<dbReference type="PANTHER" id="PTHR31907">
    <property type="entry name" value="MLP-LIKE PROTEIN 423"/>
    <property type="match status" value="1"/>
</dbReference>
<dbReference type="Gene3D" id="3.30.530.20">
    <property type="match status" value="1"/>
</dbReference>
<dbReference type="Proteomes" id="UP000187406">
    <property type="component" value="Unassembled WGS sequence"/>
</dbReference>
<dbReference type="AlphaFoldDB" id="A0A1Q3CV79"/>
<reference evidence="3" key="1">
    <citation type="submission" date="2016-04" db="EMBL/GenBank/DDBJ databases">
        <title>Cephalotus genome sequencing.</title>
        <authorList>
            <person name="Fukushima K."/>
            <person name="Hasebe M."/>
            <person name="Fang X."/>
        </authorList>
    </citation>
    <scope>NUCLEOTIDE SEQUENCE [LARGE SCALE GENOMIC DNA]</scope>
    <source>
        <strain evidence="3">cv. St1</strain>
    </source>
</reference>
<name>A0A1Q3CV79_CEPFO</name>
<dbReference type="Pfam" id="PF00407">
    <property type="entry name" value="Bet_v_1"/>
    <property type="match status" value="1"/>
</dbReference>
<dbReference type="GO" id="GO:0006952">
    <property type="term" value="P:defense response"/>
    <property type="evidence" value="ECO:0007669"/>
    <property type="project" value="InterPro"/>
</dbReference>
<dbReference type="STRING" id="3775.A0A1Q3CV79"/>
<dbReference type="InterPro" id="IPR023393">
    <property type="entry name" value="START-like_dom_sf"/>
</dbReference>
<proteinExistence type="predicted"/>
<evidence type="ECO:0000313" key="2">
    <source>
        <dbReference type="EMBL" id="GAV84156.1"/>
    </source>
</evidence>
<dbReference type="InterPro" id="IPR051761">
    <property type="entry name" value="MLP-like_ligand-binding"/>
</dbReference>
<keyword evidence="3" id="KW-1185">Reference proteome</keyword>
<dbReference type="InterPro" id="IPR000916">
    <property type="entry name" value="Bet_v_I/MLP"/>
</dbReference>
<accession>A0A1Q3CV79</accession>
<dbReference type="SUPFAM" id="SSF55961">
    <property type="entry name" value="Bet v1-like"/>
    <property type="match status" value="1"/>
</dbReference>
<feature type="domain" description="Bet v I/Major latex protein" evidence="1">
    <location>
        <begin position="5"/>
        <end position="153"/>
    </location>
</feature>
<dbReference type="EMBL" id="BDDD01003135">
    <property type="protein sequence ID" value="GAV84156.1"/>
    <property type="molecule type" value="Genomic_DNA"/>
</dbReference>
<organism evidence="2 3">
    <name type="scientific">Cephalotus follicularis</name>
    <name type="common">Albany pitcher plant</name>
    <dbReference type="NCBI Taxonomy" id="3775"/>
    <lineage>
        <taxon>Eukaryota</taxon>
        <taxon>Viridiplantae</taxon>
        <taxon>Streptophyta</taxon>
        <taxon>Embryophyta</taxon>
        <taxon>Tracheophyta</taxon>
        <taxon>Spermatophyta</taxon>
        <taxon>Magnoliopsida</taxon>
        <taxon>eudicotyledons</taxon>
        <taxon>Gunneridae</taxon>
        <taxon>Pentapetalae</taxon>
        <taxon>rosids</taxon>
        <taxon>fabids</taxon>
        <taxon>Oxalidales</taxon>
        <taxon>Cephalotaceae</taxon>
        <taxon>Cephalotus</taxon>
    </lineage>
</organism>
<dbReference type="CDD" id="cd07816">
    <property type="entry name" value="Bet_v1-like"/>
    <property type="match status" value="1"/>
</dbReference>
<evidence type="ECO:0000313" key="3">
    <source>
        <dbReference type="Proteomes" id="UP000187406"/>
    </source>
</evidence>
<protein>
    <submittedName>
        <fullName evidence="2">Bet_v_1 domain-containing protein</fullName>
    </submittedName>
</protein>